<evidence type="ECO:0000256" key="2">
    <source>
        <dbReference type="ARBA" id="ARBA00022448"/>
    </source>
</evidence>
<gene>
    <name evidence="9" type="ORF">PGLA2088_LOCUS25447</name>
</gene>
<name>A0A813K0Q6_POLGL</name>
<feature type="transmembrane region" description="Helical" evidence="7">
    <location>
        <begin position="706"/>
        <end position="727"/>
    </location>
</feature>
<keyword evidence="5 7" id="KW-1133">Transmembrane helix</keyword>
<organism evidence="9 10">
    <name type="scientific">Polarella glacialis</name>
    <name type="common">Dinoflagellate</name>
    <dbReference type="NCBI Taxonomy" id="89957"/>
    <lineage>
        <taxon>Eukaryota</taxon>
        <taxon>Sar</taxon>
        <taxon>Alveolata</taxon>
        <taxon>Dinophyceae</taxon>
        <taxon>Suessiales</taxon>
        <taxon>Suessiaceae</taxon>
        <taxon>Polarella</taxon>
    </lineage>
</organism>
<keyword evidence="6 7" id="KW-0472">Membrane</keyword>
<feature type="transmembrane region" description="Helical" evidence="7">
    <location>
        <begin position="86"/>
        <end position="104"/>
    </location>
</feature>
<dbReference type="EMBL" id="CAJNNW010026741">
    <property type="protein sequence ID" value="CAE8687389.1"/>
    <property type="molecule type" value="Genomic_DNA"/>
</dbReference>
<dbReference type="InterPro" id="IPR031312">
    <property type="entry name" value="Na/sul_symport_CS"/>
</dbReference>
<comment type="caution">
    <text evidence="9">The sequence shown here is derived from an EMBL/GenBank/DDBJ whole genome shotgun (WGS) entry which is preliminary data.</text>
</comment>
<keyword evidence="3 7" id="KW-0812">Transmembrane</keyword>
<proteinExistence type="predicted"/>
<dbReference type="Pfam" id="PF03600">
    <property type="entry name" value="CitMHS"/>
    <property type="match status" value="1"/>
</dbReference>
<evidence type="ECO:0000256" key="6">
    <source>
        <dbReference type="ARBA" id="ARBA00023136"/>
    </source>
</evidence>
<feature type="transmembrane region" description="Helical" evidence="7">
    <location>
        <begin position="54"/>
        <end position="74"/>
    </location>
</feature>
<feature type="transmembrane region" description="Helical" evidence="7">
    <location>
        <begin position="669"/>
        <end position="694"/>
    </location>
</feature>
<evidence type="ECO:0000256" key="5">
    <source>
        <dbReference type="ARBA" id="ARBA00022989"/>
    </source>
</evidence>
<dbReference type="PANTHER" id="PTHR43652">
    <property type="entry name" value="BASIC AMINO ACID ANTIPORTER YFCC-RELATED"/>
    <property type="match status" value="1"/>
</dbReference>
<evidence type="ECO:0000256" key="7">
    <source>
        <dbReference type="SAM" id="Phobius"/>
    </source>
</evidence>
<evidence type="ECO:0000313" key="10">
    <source>
        <dbReference type="Proteomes" id="UP000626109"/>
    </source>
</evidence>
<evidence type="ECO:0000256" key="1">
    <source>
        <dbReference type="ARBA" id="ARBA00004141"/>
    </source>
</evidence>
<evidence type="ECO:0000313" key="9">
    <source>
        <dbReference type="EMBL" id="CAE8687389.1"/>
    </source>
</evidence>
<evidence type="ECO:0000256" key="4">
    <source>
        <dbReference type="ARBA" id="ARBA00022737"/>
    </source>
</evidence>
<dbReference type="PANTHER" id="PTHR43652:SF2">
    <property type="entry name" value="BASIC AMINO ACID ANTIPORTER YFCC-RELATED"/>
    <property type="match status" value="1"/>
</dbReference>
<keyword evidence="4" id="KW-0677">Repeat</keyword>
<reference evidence="9" key="1">
    <citation type="submission" date="2021-02" db="EMBL/GenBank/DDBJ databases">
        <authorList>
            <person name="Dougan E. K."/>
            <person name="Rhodes N."/>
            <person name="Thang M."/>
            <person name="Chan C."/>
        </authorList>
    </citation>
    <scope>NUCLEOTIDE SEQUENCE</scope>
</reference>
<feature type="transmembrane region" description="Helical" evidence="7">
    <location>
        <begin position="261"/>
        <end position="282"/>
    </location>
</feature>
<feature type="transmembrane region" description="Helical" evidence="7">
    <location>
        <begin position="747"/>
        <end position="768"/>
    </location>
</feature>
<feature type="transmembrane region" description="Helical" evidence="7">
    <location>
        <begin position="116"/>
        <end position="140"/>
    </location>
</feature>
<dbReference type="GO" id="GO:0005886">
    <property type="term" value="C:plasma membrane"/>
    <property type="evidence" value="ECO:0007669"/>
    <property type="project" value="TreeGrafter"/>
</dbReference>
<comment type="subcellular location">
    <subcellularLocation>
        <location evidence="1">Membrane</location>
        <topology evidence="1">Multi-pass membrane protein</topology>
    </subcellularLocation>
</comment>
<feature type="transmembrane region" description="Helical" evidence="7">
    <location>
        <begin position="600"/>
        <end position="618"/>
    </location>
</feature>
<feature type="transmembrane region" description="Helical" evidence="7">
    <location>
        <begin position="570"/>
        <end position="588"/>
    </location>
</feature>
<protein>
    <recommendedName>
        <fullName evidence="8">Citrate transporter-like domain-containing protein</fullName>
    </recommendedName>
</protein>
<dbReference type="AlphaFoldDB" id="A0A813K0Q6"/>
<feature type="domain" description="Citrate transporter-like" evidence="8">
    <location>
        <begin position="109"/>
        <end position="714"/>
    </location>
</feature>
<evidence type="ECO:0000259" key="8">
    <source>
        <dbReference type="Pfam" id="PF03600"/>
    </source>
</evidence>
<dbReference type="InterPro" id="IPR004680">
    <property type="entry name" value="Cit_transptr-like_dom"/>
</dbReference>
<feature type="transmembrane region" description="Helical" evidence="7">
    <location>
        <begin position="181"/>
        <end position="199"/>
    </location>
</feature>
<accession>A0A813K0Q6</accession>
<dbReference type="Proteomes" id="UP000626109">
    <property type="component" value="Unassembled WGS sequence"/>
</dbReference>
<dbReference type="InterPro" id="IPR051679">
    <property type="entry name" value="DASS-Related_Transporters"/>
</dbReference>
<sequence length="769" mass="81931">MAAHGQTQVIQGISLTVQEQDGEVTRDGANTKVSERPPRRSACRRVCQLLGKRIDVIGVVLTMGVTAIVVALLSGSQFNNAKGDAVPFWQVGFVLSFTVAMVILMTFDVPTYPSEVVLIGGAAIFRLVGIIPASSVLAGLSDTTVTSVALLFPMAKAISDTGFLEVFVGTVLGTPGSHFSAILRLCLLVGPLSAFFNNTPVTAMMVPVVKNWCSRLGFDVAKLGMPLAFAAQLGGSLTLMGSPTNFAARKIYAESDYDLGFFELTIVAAPLFVIGTLFISIMSPLVLGKKSKAAGEPLVLTRHFSGDIVDGRFRVSFIVNNKGPFSWGRIKVPDAGFDRLEGVFGVKVVVRDDLEVWGEGIQGSEEVCLKAGDVVVFRASAEGIAELRRTTGLRLTTDSESHKLGRGRKKRLIFEVELPPTSKLLGVPVSSERLREEYGCALMAVRARKEDVAPADHSKVNARVANERAEVEDLPDDIVHRSSRWSNGTYGTILSEPSSIILDVPSMKMLVPDTTAVTTFDGFILNDGDVMLLESNPKRVGSPVWVRDFGIVRAIAHSTPPKLGRKRDTVRSIGALTGALLAIGLFAASSQVSALDHFSLTNNLILLVLFLLATKTLTVEDVYESMNGRVLLTMVGAFPLGEAIQAVGLDSWAGTSLVSAFAPLGKIGSYIAIYVVCAGLSNLISNIAVIAMVAPVSIQIAQMQGLSLKSMVICTTLATSAVFTFPIGHQTNLMVLPLGNYGWGDFLTLGGGLQLVHGIACCLICITLA</sequence>
<keyword evidence="2" id="KW-0813">Transport</keyword>
<evidence type="ECO:0000256" key="3">
    <source>
        <dbReference type="ARBA" id="ARBA00022692"/>
    </source>
</evidence>
<dbReference type="GO" id="GO:0055085">
    <property type="term" value="P:transmembrane transport"/>
    <property type="evidence" value="ECO:0007669"/>
    <property type="project" value="InterPro"/>
</dbReference>
<dbReference type="PROSITE" id="PS01271">
    <property type="entry name" value="NA_SULFATE"/>
    <property type="match status" value="1"/>
</dbReference>
<feature type="transmembrane region" description="Helical" evidence="7">
    <location>
        <begin position="630"/>
        <end position="649"/>
    </location>
</feature>